<evidence type="ECO:0000256" key="3">
    <source>
        <dbReference type="PROSITE-ProRule" id="PRU00023"/>
    </source>
</evidence>
<gene>
    <name evidence="4" type="ORF">VTL71DRAFT_5893</name>
</gene>
<evidence type="ECO:0000313" key="4">
    <source>
        <dbReference type="EMBL" id="KAL2062821.1"/>
    </source>
</evidence>
<keyword evidence="2 3" id="KW-0040">ANK repeat</keyword>
<name>A0ABR4C0B4_9HELO</name>
<evidence type="ECO:0000256" key="1">
    <source>
        <dbReference type="ARBA" id="ARBA00022737"/>
    </source>
</evidence>
<proteinExistence type="predicted"/>
<reference evidence="4 5" key="1">
    <citation type="journal article" date="2024" name="Commun. Biol.">
        <title>Comparative genomic analysis of thermophilic fungi reveals convergent evolutionary adaptations and gene losses.</title>
        <authorList>
            <person name="Steindorff A.S."/>
            <person name="Aguilar-Pontes M.V."/>
            <person name="Robinson A.J."/>
            <person name="Andreopoulos B."/>
            <person name="LaButti K."/>
            <person name="Kuo A."/>
            <person name="Mondo S."/>
            <person name="Riley R."/>
            <person name="Otillar R."/>
            <person name="Haridas S."/>
            <person name="Lipzen A."/>
            <person name="Grimwood J."/>
            <person name="Schmutz J."/>
            <person name="Clum A."/>
            <person name="Reid I.D."/>
            <person name="Moisan M.C."/>
            <person name="Butler G."/>
            <person name="Nguyen T.T.M."/>
            <person name="Dewar K."/>
            <person name="Conant G."/>
            <person name="Drula E."/>
            <person name="Henrissat B."/>
            <person name="Hansel C."/>
            <person name="Singer S."/>
            <person name="Hutchinson M.I."/>
            <person name="de Vries R.P."/>
            <person name="Natvig D.O."/>
            <person name="Powell A.J."/>
            <person name="Tsang A."/>
            <person name="Grigoriev I.V."/>
        </authorList>
    </citation>
    <scope>NUCLEOTIDE SEQUENCE [LARGE SCALE GENOMIC DNA]</scope>
    <source>
        <strain evidence="4 5">CBS 494.80</strain>
    </source>
</reference>
<dbReference type="InterPro" id="IPR051165">
    <property type="entry name" value="Multifunctional_ANK_Repeat"/>
</dbReference>
<dbReference type="SMART" id="SM00248">
    <property type="entry name" value="ANK"/>
    <property type="match status" value="5"/>
</dbReference>
<feature type="repeat" description="ANK" evidence="3">
    <location>
        <begin position="89"/>
        <end position="121"/>
    </location>
</feature>
<sequence>MRREDIVKLLLDAGADVDIEGGEYRTALIAASRTGMIGIMKLLIVRGADVNIRSGLLVTALQAAMYFGDTDAIKLLLDTGANVQALGRKCESTLHFVSRFSKLEVMKLLIDAGADVNATAVHYGSVIQAASASFTGSGADISAIKILLDAVAVVELGNVKIVEIFIEAGGNVDSRYHDKTALQYVLSSPSYLGGREPIVSLLIAKGANTSILDSEQRATLDQMMAPHLGSCTGLPVLDLDEMPLGITHRKSRKVRLPRP</sequence>
<keyword evidence="5" id="KW-1185">Reference proteome</keyword>
<accession>A0ABR4C0B4</accession>
<dbReference type="PROSITE" id="PS50088">
    <property type="entry name" value="ANK_REPEAT"/>
    <property type="match status" value="3"/>
</dbReference>
<evidence type="ECO:0000256" key="2">
    <source>
        <dbReference type="ARBA" id="ARBA00023043"/>
    </source>
</evidence>
<dbReference type="PANTHER" id="PTHR24123">
    <property type="entry name" value="ANKYRIN REPEAT-CONTAINING"/>
    <property type="match status" value="1"/>
</dbReference>
<dbReference type="InterPro" id="IPR002110">
    <property type="entry name" value="Ankyrin_rpt"/>
</dbReference>
<protein>
    <recommendedName>
        <fullName evidence="6">Ankyrin</fullName>
    </recommendedName>
</protein>
<dbReference type="Pfam" id="PF12796">
    <property type="entry name" value="Ank_2"/>
    <property type="match status" value="1"/>
</dbReference>
<organism evidence="4 5">
    <name type="scientific">Oculimacula yallundae</name>
    <dbReference type="NCBI Taxonomy" id="86028"/>
    <lineage>
        <taxon>Eukaryota</taxon>
        <taxon>Fungi</taxon>
        <taxon>Dikarya</taxon>
        <taxon>Ascomycota</taxon>
        <taxon>Pezizomycotina</taxon>
        <taxon>Leotiomycetes</taxon>
        <taxon>Helotiales</taxon>
        <taxon>Ploettnerulaceae</taxon>
        <taxon>Oculimacula</taxon>
    </lineage>
</organism>
<dbReference type="SUPFAM" id="SSF48403">
    <property type="entry name" value="Ankyrin repeat"/>
    <property type="match status" value="1"/>
</dbReference>
<dbReference type="Proteomes" id="UP001595075">
    <property type="component" value="Unassembled WGS sequence"/>
</dbReference>
<keyword evidence="1" id="KW-0677">Repeat</keyword>
<comment type="caution">
    <text evidence="4">The sequence shown here is derived from an EMBL/GenBank/DDBJ whole genome shotgun (WGS) entry which is preliminary data.</text>
</comment>
<feature type="repeat" description="ANK" evidence="3">
    <location>
        <begin position="59"/>
        <end position="88"/>
    </location>
</feature>
<dbReference type="Gene3D" id="1.25.40.20">
    <property type="entry name" value="Ankyrin repeat-containing domain"/>
    <property type="match status" value="3"/>
</dbReference>
<evidence type="ECO:0008006" key="6">
    <source>
        <dbReference type="Google" id="ProtNLM"/>
    </source>
</evidence>
<feature type="repeat" description="ANK" evidence="3">
    <location>
        <begin position="23"/>
        <end position="55"/>
    </location>
</feature>
<dbReference type="PROSITE" id="PS50297">
    <property type="entry name" value="ANK_REP_REGION"/>
    <property type="match status" value="2"/>
</dbReference>
<dbReference type="InterPro" id="IPR036770">
    <property type="entry name" value="Ankyrin_rpt-contain_sf"/>
</dbReference>
<dbReference type="PANTHER" id="PTHR24123:SF33">
    <property type="entry name" value="PROTEIN HOS4"/>
    <property type="match status" value="1"/>
</dbReference>
<dbReference type="EMBL" id="JAZHXI010000016">
    <property type="protein sequence ID" value="KAL2062821.1"/>
    <property type="molecule type" value="Genomic_DNA"/>
</dbReference>
<evidence type="ECO:0000313" key="5">
    <source>
        <dbReference type="Proteomes" id="UP001595075"/>
    </source>
</evidence>